<evidence type="ECO:0000313" key="1">
    <source>
        <dbReference type="EMBL" id="GAG35092.1"/>
    </source>
</evidence>
<proteinExistence type="predicted"/>
<gene>
    <name evidence="1" type="ORF">S01H1_68818</name>
</gene>
<accession>X0XI83</accession>
<comment type="caution">
    <text evidence="1">The sequence shown here is derived from an EMBL/GenBank/DDBJ whole genome shotgun (WGS) entry which is preliminary data.</text>
</comment>
<feature type="non-terminal residue" evidence="1">
    <location>
        <position position="100"/>
    </location>
</feature>
<dbReference type="AlphaFoldDB" id="X0XI83"/>
<sequence length="100" mass="11223">MKRCVLVLGIPRSGTSAVSGLLNILGVYFGDNLINPSEANPKGFYEHVNLNTMHVYILSAIGTSWRDLKIPKLPIDWPENDRLKKYSDNIRNIIKADLAQ</sequence>
<evidence type="ECO:0008006" key="2">
    <source>
        <dbReference type="Google" id="ProtNLM"/>
    </source>
</evidence>
<organism evidence="1">
    <name type="scientific">marine sediment metagenome</name>
    <dbReference type="NCBI Taxonomy" id="412755"/>
    <lineage>
        <taxon>unclassified sequences</taxon>
        <taxon>metagenomes</taxon>
        <taxon>ecological metagenomes</taxon>
    </lineage>
</organism>
<reference evidence="1" key="1">
    <citation type="journal article" date="2014" name="Front. Microbiol.">
        <title>High frequency of phylogenetically diverse reductive dehalogenase-homologous genes in deep subseafloor sedimentary metagenomes.</title>
        <authorList>
            <person name="Kawai M."/>
            <person name="Futagami T."/>
            <person name="Toyoda A."/>
            <person name="Takaki Y."/>
            <person name="Nishi S."/>
            <person name="Hori S."/>
            <person name="Arai W."/>
            <person name="Tsubouchi T."/>
            <person name="Morono Y."/>
            <person name="Uchiyama I."/>
            <person name="Ito T."/>
            <person name="Fujiyama A."/>
            <person name="Inagaki F."/>
            <person name="Takami H."/>
        </authorList>
    </citation>
    <scope>NUCLEOTIDE SEQUENCE</scope>
    <source>
        <strain evidence="1">Expedition CK06-06</strain>
    </source>
</reference>
<protein>
    <recommendedName>
        <fullName evidence="2">Sulfotransferase domain-containing protein</fullName>
    </recommendedName>
</protein>
<name>X0XI83_9ZZZZ</name>
<dbReference type="EMBL" id="BARS01045650">
    <property type="protein sequence ID" value="GAG35092.1"/>
    <property type="molecule type" value="Genomic_DNA"/>
</dbReference>